<name>A0A9Q0ZXQ1_SALVM</name>
<dbReference type="Pfam" id="PF13855">
    <property type="entry name" value="LRR_8"/>
    <property type="match status" value="1"/>
</dbReference>
<keyword evidence="6 10" id="KW-1133">Transmembrane helix</keyword>
<sequence length="287" mass="31881">MNLGTETLWYLELSGNFLTGFEQSIDILPWNNLRDLKLSGNKLGGALPIPPRSIISYMVSDNRLTGEIPQAICNLPSLVFLQLSSNNLSSKLPQCLGNISHSASVLDLRNNSFSGDIPDAFSSDCTLREIDFSQNQLEGKIPRSLANCTQLEILNIGENKINDVFPSWLGIFPKLRVLILRSNRLHGVIGKPRATFEFQRLQIVDLSGNCFRGLCGKPLSRKCGNGEDSLPAAKRDEGSAAYPLEFGWKVVVIGYASGLVIGVILGCVMDTRKYEWLVKNYFARWQR</sequence>
<dbReference type="Pfam" id="PF00560">
    <property type="entry name" value="LRR_1"/>
    <property type="match status" value="1"/>
</dbReference>
<evidence type="ECO:0000256" key="9">
    <source>
        <dbReference type="ARBA" id="ARBA00023180"/>
    </source>
</evidence>
<dbReference type="PANTHER" id="PTHR48061">
    <property type="entry name" value="LEUCINE-RICH REPEAT RECEPTOR PROTEIN KINASE EMS1-LIKE-RELATED"/>
    <property type="match status" value="1"/>
</dbReference>
<dbReference type="InterPro" id="IPR032675">
    <property type="entry name" value="LRR_dom_sf"/>
</dbReference>
<evidence type="ECO:0000256" key="3">
    <source>
        <dbReference type="ARBA" id="ARBA00022692"/>
    </source>
</evidence>
<keyword evidence="7 10" id="KW-0472">Membrane</keyword>
<dbReference type="EMBL" id="JAPFFL010000001">
    <property type="protein sequence ID" value="KAJ6750417.1"/>
    <property type="molecule type" value="Genomic_DNA"/>
</dbReference>
<evidence type="ECO:0000256" key="4">
    <source>
        <dbReference type="ARBA" id="ARBA00022729"/>
    </source>
</evidence>
<keyword evidence="3 10" id="KW-0812">Transmembrane</keyword>
<dbReference type="InterPro" id="IPR001611">
    <property type="entry name" value="Leu-rich_rpt"/>
</dbReference>
<gene>
    <name evidence="11" type="ORF">OIU85_000996</name>
</gene>
<comment type="caution">
    <text evidence="11">The sequence shown here is derived from an EMBL/GenBank/DDBJ whole genome shotgun (WGS) entry which is preliminary data.</text>
</comment>
<dbReference type="OrthoDB" id="1678220at2759"/>
<evidence type="ECO:0000256" key="5">
    <source>
        <dbReference type="ARBA" id="ARBA00022737"/>
    </source>
</evidence>
<keyword evidence="8" id="KW-0675">Receptor</keyword>
<dbReference type="GO" id="GO:0016020">
    <property type="term" value="C:membrane"/>
    <property type="evidence" value="ECO:0007669"/>
    <property type="project" value="UniProtKB-SubCell"/>
</dbReference>
<dbReference type="PANTHER" id="PTHR48061:SF2">
    <property type="entry name" value="RECEPTOR LIKE PROTEIN 30-LIKE"/>
    <property type="match status" value="1"/>
</dbReference>
<dbReference type="Proteomes" id="UP001151529">
    <property type="component" value="Chromosome 16"/>
</dbReference>
<reference evidence="11" key="2">
    <citation type="journal article" date="2023" name="Int. J. Mol. Sci.">
        <title>De Novo Assembly and Annotation of 11 Diverse Shrub Willow (Salix) Genomes Reveals Novel Gene Organization in Sex-Linked Regions.</title>
        <authorList>
            <person name="Hyden B."/>
            <person name="Feng K."/>
            <person name="Yates T.B."/>
            <person name="Jawdy S."/>
            <person name="Cereghino C."/>
            <person name="Smart L.B."/>
            <person name="Muchero W."/>
        </authorList>
    </citation>
    <scope>NUCLEOTIDE SEQUENCE [LARGE SCALE GENOMIC DNA]</scope>
    <source>
        <tissue evidence="11">Shoot tip</tissue>
    </source>
</reference>
<evidence type="ECO:0000256" key="6">
    <source>
        <dbReference type="ARBA" id="ARBA00022989"/>
    </source>
</evidence>
<dbReference type="SUPFAM" id="SSF52058">
    <property type="entry name" value="L domain-like"/>
    <property type="match status" value="1"/>
</dbReference>
<evidence type="ECO:0000256" key="2">
    <source>
        <dbReference type="ARBA" id="ARBA00022614"/>
    </source>
</evidence>
<protein>
    <recommendedName>
        <fullName evidence="13">Leucine-rich repeat-containing N-terminal plant-type domain-containing protein</fullName>
    </recommendedName>
</protein>
<keyword evidence="4" id="KW-0732">Signal</keyword>
<feature type="transmembrane region" description="Helical" evidence="10">
    <location>
        <begin position="246"/>
        <end position="269"/>
    </location>
</feature>
<evidence type="ECO:0000256" key="8">
    <source>
        <dbReference type="ARBA" id="ARBA00023170"/>
    </source>
</evidence>
<keyword evidence="12" id="KW-1185">Reference proteome</keyword>
<evidence type="ECO:0000256" key="7">
    <source>
        <dbReference type="ARBA" id="ARBA00023136"/>
    </source>
</evidence>
<evidence type="ECO:0000256" key="10">
    <source>
        <dbReference type="SAM" id="Phobius"/>
    </source>
</evidence>
<evidence type="ECO:0000313" key="12">
    <source>
        <dbReference type="Proteomes" id="UP001151529"/>
    </source>
</evidence>
<evidence type="ECO:0000313" key="11">
    <source>
        <dbReference type="EMBL" id="KAJ6750417.1"/>
    </source>
</evidence>
<comment type="subcellular location">
    <subcellularLocation>
        <location evidence="1">Membrane</location>
        <topology evidence="1">Single-pass type I membrane protein</topology>
    </subcellularLocation>
</comment>
<keyword evidence="9" id="KW-0325">Glycoprotein</keyword>
<dbReference type="InterPro" id="IPR046956">
    <property type="entry name" value="RLP23-like"/>
</dbReference>
<dbReference type="Gene3D" id="3.80.10.10">
    <property type="entry name" value="Ribonuclease Inhibitor"/>
    <property type="match status" value="1"/>
</dbReference>
<keyword evidence="5" id="KW-0677">Repeat</keyword>
<dbReference type="FunFam" id="3.80.10.10:FF:000041">
    <property type="entry name" value="LRR receptor-like serine/threonine-protein kinase ERECTA"/>
    <property type="match status" value="1"/>
</dbReference>
<organism evidence="11 12">
    <name type="scientific">Salix viminalis</name>
    <name type="common">Common osier</name>
    <name type="synonym">Basket willow</name>
    <dbReference type="NCBI Taxonomy" id="40686"/>
    <lineage>
        <taxon>Eukaryota</taxon>
        <taxon>Viridiplantae</taxon>
        <taxon>Streptophyta</taxon>
        <taxon>Embryophyta</taxon>
        <taxon>Tracheophyta</taxon>
        <taxon>Spermatophyta</taxon>
        <taxon>Magnoliopsida</taxon>
        <taxon>eudicotyledons</taxon>
        <taxon>Gunneridae</taxon>
        <taxon>Pentapetalae</taxon>
        <taxon>rosids</taxon>
        <taxon>fabids</taxon>
        <taxon>Malpighiales</taxon>
        <taxon>Salicaceae</taxon>
        <taxon>Saliceae</taxon>
        <taxon>Salix</taxon>
    </lineage>
</organism>
<keyword evidence="2" id="KW-0433">Leucine-rich repeat</keyword>
<evidence type="ECO:0008006" key="13">
    <source>
        <dbReference type="Google" id="ProtNLM"/>
    </source>
</evidence>
<accession>A0A9Q0ZXQ1</accession>
<evidence type="ECO:0000256" key="1">
    <source>
        <dbReference type="ARBA" id="ARBA00004479"/>
    </source>
</evidence>
<reference evidence="11" key="1">
    <citation type="submission" date="2022-11" db="EMBL/GenBank/DDBJ databases">
        <authorList>
            <person name="Hyden B.L."/>
            <person name="Feng K."/>
            <person name="Yates T."/>
            <person name="Jawdy S."/>
            <person name="Smart L.B."/>
            <person name="Muchero W."/>
        </authorList>
    </citation>
    <scope>NUCLEOTIDE SEQUENCE</scope>
    <source>
        <tissue evidence="11">Shoot tip</tissue>
    </source>
</reference>
<proteinExistence type="predicted"/>
<dbReference type="AlphaFoldDB" id="A0A9Q0ZXQ1"/>